<organism evidence="1 2">
    <name type="scientific">Cirrhinus molitorella</name>
    <name type="common">mud carp</name>
    <dbReference type="NCBI Taxonomy" id="172907"/>
    <lineage>
        <taxon>Eukaryota</taxon>
        <taxon>Metazoa</taxon>
        <taxon>Chordata</taxon>
        <taxon>Craniata</taxon>
        <taxon>Vertebrata</taxon>
        <taxon>Euteleostomi</taxon>
        <taxon>Actinopterygii</taxon>
        <taxon>Neopterygii</taxon>
        <taxon>Teleostei</taxon>
        <taxon>Ostariophysi</taxon>
        <taxon>Cypriniformes</taxon>
        <taxon>Cyprinidae</taxon>
        <taxon>Labeoninae</taxon>
        <taxon>Labeonini</taxon>
        <taxon>Cirrhinus</taxon>
    </lineage>
</organism>
<accession>A0ABR3L323</accession>
<evidence type="ECO:0000313" key="1">
    <source>
        <dbReference type="EMBL" id="KAL1246496.1"/>
    </source>
</evidence>
<sequence length="88" mass="9827">MAGRSRGALALRQQWARAVAPRSGEMVGWALGPEWHRRSRCAPMSISSSLKETMNPGDMLQDAIHNFSPAYQQYTQQSRSVSRVRVPA</sequence>
<protein>
    <submittedName>
        <fullName evidence="1">Uncharacterized protein</fullName>
    </submittedName>
</protein>
<dbReference type="EMBL" id="JAYMGO010000229">
    <property type="protein sequence ID" value="KAL1246496.1"/>
    <property type="molecule type" value="Genomic_DNA"/>
</dbReference>
<dbReference type="Proteomes" id="UP001558613">
    <property type="component" value="Unassembled WGS sequence"/>
</dbReference>
<keyword evidence="2" id="KW-1185">Reference proteome</keyword>
<gene>
    <name evidence="1" type="ORF">QQF64_034630</name>
</gene>
<name>A0ABR3L323_9TELE</name>
<evidence type="ECO:0000313" key="2">
    <source>
        <dbReference type="Proteomes" id="UP001558613"/>
    </source>
</evidence>
<comment type="caution">
    <text evidence="1">The sequence shown here is derived from an EMBL/GenBank/DDBJ whole genome shotgun (WGS) entry which is preliminary data.</text>
</comment>
<reference evidence="1 2" key="1">
    <citation type="submission" date="2023-09" db="EMBL/GenBank/DDBJ databases">
        <authorList>
            <person name="Wang M."/>
        </authorList>
    </citation>
    <scope>NUCLEOTIDE SEQUENCE [LARGE SCALE GENOMIC DNA]</scope>
    <source>
        <strain evidence="1">GT-2023</strain>
        <tissue evidence="1">Liver</tissue>
    </source>
</reference>
<proteinExistence type="predicted"/>